<name>A0AAD9S724_PHOAM</name>
<dbReference type="Pfam" id="PF19343">
    <property type="entry name" value="HAM1_N"/>
    <property type="match status" value="2"/>
</dbReference>
<dbReference type="GO" id="GO:0008289">
    <property type="term" value="F:lipid binding"/>
    <property type="evidence" value="ECO:0007669"/>
    <property type="project" value="InterPro"/>
</dbReference>
<feature type="signal peptide" evidence="2">
    <location>
        <begin position="1"/>
        <end position="19"/>
    </location>
</feature>
<keyword evidence="5" id="KW-1185">Reference proteome</keyword>
<gene>
    <name evidence="4" type="ORF">N8I77_011524</name>
</gene>
<feature type="domain" description="HAM1-like N-terminal" evidence="3">
    <location>
        <begin position="236"/>
        <end position="592"/>
    </location>
</feature>
<reference evidence="4" key="1">
    <citation type="submission" date="2023-06" db="EMBL/GenBank/DDBJ databases">
        <authorList>
            <person name="Noh H."/>
        </authorList>
    </citation>
    <scope>NUCLEOTIDE SEQUENCE</scope>
    <source>
        <strain evidence="4">DUCC20226</strain>
    </source>
</reference>
<sequence>MASLTEVLSVFCWCLPCFSLPEDNEYYDPLLPQYRDDTVLQRELHQKLHTYQMLRALSQGFMPSNEQVIVNLRTILASDVLNPDNNDLSDSGRALVHYAKVWLTQFIDLLLHKNGHDQIEDFIWYLTKARVSVDMEDIANRTTKAASKAQTAAAYQSLQTVGTLLLTNSDFRIFLSDLSTIGREVFRDTAFTLSEVSQKAAHRIEPSQEEVEALKKPGADGEGSAPTDKELQKDVSDVANVVADSAVEVAQEAEHSLVDKITGDEKSTLLYRLKQAVTNLRGRTDYSDSVSMLAKILQRYALVYSHVLEETAATAERDVETNRETEKAVRNFWAFVKSFGDAKEWNELEQRLKQLMEHGKSDPQFDQLVRQAGNALQEMLTDPGFFEHAEERFQDLRKQSRQLTSDSSMREDVDGLLAQLQSTFRSVLKDADIARLIRTSTHIARILSPARQYTNTELVTDAVNVFVPLFVQGIQYVPIPRLEVSTPEVDLLLENLIIEPGVTVNNSSFLPYRLRIETRNDLEIRKAHTRTTSSVQSLMTIKIDGLSIRAQEVGFWLRAHTGLFQVADEGIASFELDEKGIDIEIDVEIAKERLESILSLQAVRVRVHKLDYSLRKSKFSFAAYALKPVILPIIRKAIEVQMSTAIGDLIHAANRELLYARERLRATRIADPADMLTFIKAVAARLVPEEDPDLYTRVGVAEPGTGVFKGVYAPGSIVKVWNEEAAQAKQRIREGESDQGWRNGIFDVLTTHV</sequence>
<feature type="domain" description="HAM1-like N-terminal" evidence="3">
    <location>
        <begin position="38"/>
        <end position="223"/>
    </location>
</feature>
<dbReference type="SUPFAM" id="SSF55394">
    <property type="entry name" value="Bactericidal permeability-increasing protein, BPI"/>
    <property type="match status" value="1"/>
</dbReference>
<dbReference type="PANTHER" id="PTHR31138:SF4">
    <property type="entry name" value="DUF5923 DOMAIN-CONTAINING PROTEIN"/>
    <property type="match status" value="1"/>
</dbReference>
<dbReference type="InterPro" id="IPR045967">
    <property type="entry name" value="HAM1-like_N"/>
</dbReference>
<dbReference type="InterPro" id="IPR017943">
    <property type="entry name" value="Bactericidal_perm-incr_a/b_dom"/>
</dbReference>
<proteinExistence type="predicted"/>
<evidence type="ECO:0000259" key="3">
    <source>
        <dbReference type="Pfam" id="PF19343"/>
    </source>
</evidence>
<feature type="compositionally biased region" description="Basic and acidic residues" evidence="1">
    <location>
        <begin position="202"/>
        <end position="219"/>
    </location>
</feature>
<protein>
    <recommendedName>
        <fullName evidence="3">HAM1-like N-terminal domain-containing protein</fullName>
    </recommendedName>
</protein>
<evidence type="ECO:0000313" key="4">
    <source>
        <dbReference type="EMBL" id="KAK2599800.1"/>
    </source>
</evidence>
<evidence type="ECO:0000313" key="5">
    <source>
        <dbReference type="Proteomes" id="UP001265746"/>
    </source>
</evidence>
<feature type="chain" id="PRO_5041998391" description="HAM1-like N-terminal domain-containing protein" evidence="2">
    <location>
        <begin position="20"/>
        <end position="753"/>
    </location>
</feature>
<dbReference type="AlphaFoldDB" id="A0AAD9S724"/>
<evidence type="ECO:0000256" key="2">
    <source>
        <dbReference type="SAM" id="SignalP"/>
    </source>
</evidence>
<dbReference type="EMBL" id="JAUJFL010000007">
    <property type="protein sequence ID" value="KAK2599800.1"/>
    <property type="molecule type" value="Genomic_DNA"/>
</dbReference>
<evidence type="ECO:0000256" key="1">
    <source>
        <dbReference type="SAM" id="MobiDB-lite"/>
    </source>
</evidence>
<comment type="caution">
    <text evidence="4">The sequence shown here is derived from an EMBL/GenBank/DDBJ whole genome shotgun (WGS) entry which is preliminary data.</text>
</comment>
<dbReference type="PANTHER" id="PTHR31138">
    <property type="entry name" value="CHROMOSOME 19, WHOLE GENOME SHOTGUN SEQUENCE"/>
    <property type="match status" value="1"/>
</dbReference>
<organism evidence="4 5">
    <name type="scientific">Phomopsis amygdali</name>
    <name type="common">Fusicoccum amygdali</name>
    <dbReference type="NCBI Taxonomy" id="1214568"/>
    <lineage>
        <taxon>Eukaryota</taxon>
        <taxon>Fungi</taxon>
        <taxon>Dikarya</taxon>
        <taxon>Ascomycota</taxon>
        <taxon>Pezizomycotina</taxon>
        <taxon>Sordariomycetes</taxon>
        <taxon>Sordariomycetidae</taxon>
        <taxon>Diaporthales</taxon>
        <taxon>Diaporthaceae</taxon>
        <taxon>Diaporthe</taxon>
    </lineage>
</organism>
<keyword evidence="2" id="KW-0732">Signal</keyword>
<feature type="region of interest" description="Disordered" evidence="1">
    <location>
        <begin position="202"/>
        <end position="232"/>
    </location>
</feature>
<accession>A0AAD9S724</accession>
<dbReference type="Proteomes" id="UP001265746">
    <property type="component" value="Unassembled WGS sequence"/>
</dbReference>